<evidence type="ECO:0000256" key="1">
    <source>
        <dbReference type="ARBA" id="ARBA00000901"/>
    </source>
</evidence>
<evidence type="ECO:0000256" key="4">
    <source>
        <dbReference type="ARBA" id="ARBA00009667"/>
    </source>
</evidence>
<dbReference type="InterPro" id="IPR006062">
    <property type="entry name" value="His_biosynth"/>
</dbReference>
<dbReference type="GO" id="GO:0000162">
    <property type="term" value="P:L-tryptophan biosynthetic process"/>
    <property type="evidence" value="ECO:0007669"/>
    <property type="project" value="TreeGrafter"/>
</dbReference>
<evidence type="ECO:0000313" key="15">
    <source>
        <dbReference type="EMBL" id="QKG83209.1"/>
    </source>
</evidence>
<evidence type="ECO:0000256" key="9">
    <source>
        <dbReference type="ARBA" id="ARBA00023102"/>
    </source>
</evidence>
<dbReference type="InterPro" id="IPR013785">
    <property type="entry name" value="Aldolase_TIM"/>
</dbReference>
<gene>
    <name evidence="12 15" type="primary">hisA</name>
    <name evidence="15" type="ORF">GXN76_01170</name>
</gene>
<comment type="subcellular location">
    <subcellularLocation>
        <location evidence="2 12 14">Cytoplasm</location>
    </subcellularLocation>
</comment>
<feature type="active site" description="Proton acceptor" evidence="12">
    <location>
        <position position="10"/>
    </location>
</feature>
<dbReference type="InterPro" id="IPR023016">
    <property type="entry name" value="HisA/PriA"/>
</dbReference>
<proteinExistence type="inferred from homology"/>
<dbReference type="EC" id="5.3.1.16" evidence="5 12"/>
<sequence>MKFIVYPAIDVRDGRCVRLFQGDYGMETIYDNDPVAVARRWAAEGAPWLHVVDLDAARTGELLNLSIIQDIVAAVDIPVQVGGGVRDLNRLTTLLEAGVSRVVIGSAAIDNPEFVKTALGTYGHQIAMGMDVRKGFVATHGWLETSEVSPKELSTRLVRWGAETFIFTDISKDGTLAGPNIPAVRSFAKAMGKNVIASGGIRSIDDLTELAGYEEEGIGGVILGKALYTGAIDLRKALDVLKGGEGGS</sequence>
<evidence type="ECO:0000256" key="13">
    <source>
        <dbReference type="RuleBase" id="RU003657"/>
    </source>
</evidence>
<comment type="catalytic activity">
    <reaction evidence="1 12 14">
        <text>1-(5-phospho-beta-D-ribosyl)-5-[(5-phospho-beta-D-ribosylamino)methylideneamino]imidazole-4-carboxamide = 5-[(5-phospho-1-deoxy-D-ribulos-1-ylimino)methylamino]-1-(5-phospho-beta-D-ribosyl)imidazole-4-carboxamide</text>
        <dbReference type="Rhea" id="RHEA:15469"/>
        <dbReference type="ChEBI" id="CHEBI:58435"/>
        <dbReference type="ChEBI" id="CHEBI:58525"/>
        <dbReference type="EC" id="5.3.1.16"/>
    </reaction>
</comment>
<dbReference type="SUPFAM" id="SSF51366">
    <property type="entry name" value="Ribulose-phoshate binding barrel"/>
    <property type="match status" value="1"/>
</dbReference>
<evidence type="ECO:0000313" key="16">
    <source>
        <dbReference type="Proteomes" id="UP000503088"/>
    </source>
</evidence>
<dbReference type="Gene3D" id="3.20.20.70">
    <property type="entry name" value="Aldolase class I"/>
    <property type="match status" value="1"/>
</dbReference>
<dbReference type="RefSeq" id="WP_173219515.1">
    <property type="nucleotide sequence ID" value="NZ_CP048104.1"/>
</dbReference>
<evidence type="ECO:0000256" key="14">
    <source>
        <dbReference type="RuleBase" id="RU003658"/>
    </source>
</evidence>
<evidence type="ECO:0000256" key="5">
    <source>
        <dbReference type="ARBA" id="ARBA00012550"/>
    </source>
</evidence>
<dbReference type="PANTHER" id="PTHR43090">
    <property type="entry name" value="1-(5-PHOSPHORIBOSYL)-5-[(5-PHOSPHORIBOSYLAMINO)METHYLIDENEAMINO] IMIDAZOLE-4-CARBOXAMIDE ISOMERASE"/>
    <property type="match status" value="1"/>
</dbReference>
<evidence type="ECO:0000256" key="8">
    <source>
        <dbReference type="ARBA" id="ARBA00022605"/>
    </source>
</evidence>
<dbReference type="InterPro" id="IPR011060">
    <property type="entry name" value="RibuloseP-bd_barrel"/>
</dbReference>
<dbReference type="Proteomes" id="UP000503088">
    <property type="component" value="Chromosome"/>
</dbReference>
<evidence type="ECO:0000256" key="11">
    <source>
        <dbReference type="ARBA" id="ARBA00030547"/>
    </source>
</evidence>
<dbReference type="AlphaFoldDB" id="A0A7D3XKS7"/>
<dbReference type="GO" id="GO:0005737">
    <property type="term" value="C:cytoplasm"/>
    <property type="evidence" value="ECO:0007669"/>
    <property type="project" value="UniProtKB-SubCell"/>
</dbReference>
<keyword evidence="8 12" id="KW-0028">Amino-acid biosynthesis</keyword>
<evidence type="ECO:0000256" key="10">
    <source>
        <dbReference type="ARBA" id="ARBA00023235"/>
    </source>
</evidence>
<keyword evidence="10 12" id="KW-0413">Isomerase</keyword>
<feature type="active site" description="Proton donor" evidence="12">
    <location>
        <position position="131"/>
    </location>
</feature>
<evidence type="ECO:0000256" key="3">
    <source>
        <dbReference type="ARBA" id="ARBA00005133"/>
    </source>
</evidence>
<dbReference type="UniPathway" id="UPA00031">
    <property type="reaction ID" value="UER00009"/>
</dbReference>
<dbReference type="InterPro" id="IPR044524">
    <property type="entry name" value="Isoase_HisA-like"/>
</dbReference>
<dbReference type="CDD" id="cd04732">
    <property type="entry name" value="HisA"/>
    <property type="match status" value="1"/>
</dbReference>
<dbReference type="KEGG" id="kpul:GXN76_01170"/>
<accession>A0A7D3XKS7</accession>
<dbReference type="Pfam" id="PF00977">
    <property type="entry name" value="His_biosynth"/>
    <property type="match status" value="1"/>
</dbReference>
<dbReference type="NCBIfam" id="TIGR00007">
    <property type="entry name" value="1-(5-phosphoribosyl)-5-[(5-phosphoribosylamino)methylideneamino]imidazole-4-carboxamide isomerase"/>
    <property type="match status" value="1"/>
</dbReference>
<evidence type="ECO:0000256" key="2">
    <source>
        <dbReference type="ARBA" id="ARBA00004496"/>
    </source>
</evidence>
<dbReference type="FunFam" id="3.20.20.70:FF:000009">
    <property type="entry name" value="1-(5-phosphoribosyl)-5-[(5-phosphoribosylamino)methylideneamino] imidazole-4-carboxamide isomerase"/>
    <property type="match status" value="1"/>
</dbReference>
<evidence type="ECO:0000256" key="6">
    <source>
        <dbReference type="ARBA" id="ARBA00018464"/>
    </source>
</evidence>
<protein>
    <recommendedName>
        <fullName evidence="6 12">1-(5-phosphoribosyl)-5-[(5-phosphoribosylamino)methylideneamino] imidazole-4-carboxamide isomerase</fullName>
        <ecNumber evidence="5 12">5.3.1.16</ecNumber>
    </recommendedName>
    <alternativeName>
        <fullName evidence="11 12">Phosphoribosylformimino-5-aminoimidazole carboxamide ribotide isomerase</fullName>
    </alternativeName>
</protein>
<evidence type="ECO:0000256" key="12">
    <source>
        <dbReference type="HAMAP-Rule" id="MF_01014"/>
    </source>
</evidence>
<comment type="pathway">
    <text evidence="3 12 14">Amino-acid biosynthesis; L-histidine biosynthesis; L-histidine from 5-phospho-alpha-D-ribose 1-diphosphate: step 4/9.</text>
</comment>
<name>A0A7D3XKS7_9BACL</name>
<keyword evidence="7 12" id="KW-0963">Cytoplasm</keyword>
<comment type="similarity">
    <text evidence="4 12 13">Belongs to the HisA/HisF family.</text>
</comment>
<dbReference type="HAMAP" id="MF_01014">
    <property type="entry name" value="HisA"/>
    <property type="match status" value="1"/>
</dbReference>
<dbReference type="GO" id="GO:0003949">
    <property type="term" value="F:1-(5-phosphoribosyl)-5-[(5-phosphoribosylamino)methylideneamino]imidazole-4-carboxamide isomerase activity"/>
    <property type="evidence" value="ECO:0007669"/>
    <property type="project" value="UniProtKB-UniRule"/>
</dbReference>
<keyword evidence="9 12" id="KW-0368">Histidine biosynthesis</keyword>
<keyword evidence="16" id="KW-1185">Reference proteome</keyword>
<dbReference type="EMBL" id="CP048104">
    <property type="protein sequence ID" value="QKG83209.1"/>
    <property type="molecule type" value="Genomic_DNA"/>
</dbReference>
<dbReference type="GO" id="GO:0000105">
    <property type="term" value="P:L-histidine biosynthetic process"/>
    <property type="evidence" value="ECO:0007669"/>
    <property type="project" value="UniProtKB-UniRule"/>
</dbReference>
<dbReference type="PANTHER" id="PTHR43090:SF2">
    <property type="entry name" value="1-(5-PHOSPHORIBOSYL)-5-[(5-PHOSPHORIBOSYLAMINO)METHYLIDENEAMINO] IMIDAZOLE-4-CARBOXAMIDE ISOMERASE"/>
    <property type="match status" value="1"/>
</dbReference>
<dbReference type="InterPro" id="IPR006063">
    <property type="entry name" value="HisA_bact_arch"/>
</dbReference>
<evidence type="ECO:0000256" key="7">
    <source>
        <dbReference type="ARBA" id="ARBA00022490"/>
    </source>
</evidence>
<reference evidence="15 16" key="1">
    <citation type="submission" date="2020-01" db="EMBL/GenBank/DDBJ databases">
        <authorList>
            <person name="Gulvik C.A."/>
            <person name="Batra D.G."/>
        </authorList>
    </citation>
    <scope>NUCLEOTIDE SEQUENCE [LARGE SCALE GENOMIC DNA]</scope>
    <source>
        <strain evidence="15 16">W9323</strain>
    </source>
</reference>
<organism evidence="15 16">
    <name type="scientific">Kroppenstedtia pulmonis</name>
    <dbReference type="NCBI Taxonomy" id="1380685"/>
    <lineage>
        <taxon>Bacteria</taxon>
        <taxon>Bacillati</taxon>
        <taxon>Bacillota</taxon>
        <taxon>Bacilli</taxon>
        <taxon>Bacillales</taxon>
        <taxon>Thermoactinomycetaceae</taxon>
        <taxon>Kroppenstedtia</taxon>
    </lineage>
</organism>